<comment type="caution">
    <text evidence="2">The sequence shown here is derived from an EMBL/GenBank/DDBJ whole genome shotgun (WGS) entry which is preliminary data.</text>
</comment>
<protein>
    <submittedName>
        <fullName evidence="2">Uncharacterized protein</fullName>
    </submittedName>
</protein>
<keyword evidence="3" id="KW-1185">Reference proteome</keyword>
<evidence type="ECO:0000313" key="3">
    <source>
        <dbReference type="Proteomes" id="UP000092993"/>
    </source>
</evidence>
<dbReference type="OrthoDB" id="412788at2759"/>
<dbReference type="Proteomes" id="UP000092993">
    <property type="component" value="Unassembled WGS sequence"/>
</dbReference>
<dbReference type="PANTHER" id="PTHR34598">
    <property type="entry name" value="BLL6449 PROTEIN"/>
    <property type="match status" value="1"/>
</dbReference>
<reference evidence="2 3" key="1">
    <citation type="submission" date="2016-03" db="EMBL/GenBank/DDBJ databases">
        <title>Whole genome sequencing of Grifola frondosa 9006-11.</title>
        <authorList>
            <person name="Min B."/>
            <person name="Park H."/>
            <person name="Kim J.-G."/>
            <person name="Cho H."/>
            <person name="Oh Y.-L."/>
            <person name="Kong W.-S."/>
            <person name="Choi I.-G."/>
        </authorList>
    </citation>
    <scope>NUCLEOTIDE SEQUENCE [LARGE SCALE GENOMIC DNA]</scope>
    <source>
        <strain evidence="2 3">9006-11</strain>
    </source>
</reference>
<comment type="similarity">
    <text evidence="1">Belongs to the asaB hydroxylase/desaturase family.</text>
</comment>
<dbReference type="EMBL" id="LUGG01000060">
    <property type="protein sequence ID" value="OBZ65017.1"/>
    <property type="molecule type" value="Genomic_DNA"/>
</dbReference>
<evidence type="ECO:0000256" key="1">
    <source>
        <dbReference type="ARBA" id="ARBA00023604"/>
    </source>
</evidence>
<evidence type="ECO:0000313" key="2">
    <source>
        <dbReference type="EMBL" id="OBZ65017.1"/>
    </source>
</evidence>
<dbReference type="STRING" id="5627.A0A1C7LM62"/>
<organism evidence="2 3">
    <name type="scientific">Grifola frondosa</name>
    <name type="common">Maitake</name>
    <name type="synonym">Polyporus frondosus</name>
    <dbReference type="NCBI Taxonomy" id="5627"/>
    <lineage>
        <taxon>Eukaryota</taxon>
        <taxon>Fungi</taxon>
        <taxon>Dikarya</taxon>
        <taxon>Basidiomycota</taxon>
        <taxon>Agaricomycotina</taxon>
        <taxon>Agaricomycetes</taxon>
        <taxon>Polyporales</taxon>
        <taxon>Grifolaceae</taxon>
        <taxon>Grifola</taxon>
    </lineage>
</organism>
<dbReference type="PANTHER" id="PTHR34598:SF3">
    <property type="entry name" value="OXIDOREDUCTASE AN1597"/>
    <property type="match status" value="1"/>
</dbReference>
<dbReference type="InterPro" id="IPR044053">
    <property type="entry name" value="AsaB-like"/>
</dbReference>
<accession>A0A1C7LM62</accession>
<dbReference type="AlphaFoldDB" id="A0A1C7LM62"/>
<gene>
    <name evidence="2" type="ORF">A0H81_14975</name>
</gene>
<name>A0A1C7LM62_GRIFR</name>
<dbReference type="GO" id="GO:0016491">
    <property type="term" value="F:oxidoreductase activity"/>
    <property type="evidence" value="ECO:0007669"/>
    <property type="project" value="InterPro"/>
</dbReference>
<proteinExistence type="inferred from homology"/>
<sequence>MMYYQTRISTEVHPNGTMQLMSFSWCTCHSSNPYHLGEDAERLLKSRVRIINVWRPIRHPVPHKPLAVSDWRYLDQEKDLVPLRLIYPHRVGSIFSVRYNPVVLPVESDSRRSHVHQVLRLGGGQGALNGPRLSTC</sequence>